<dbReference type="AlphaFoldDB" id="A0A7X5ZJW4"/>
<comment type="caution">
    <text evidence="3">The sequence shown here is derived from an EMBL/GenBank/DDBJ whole genome shotgun (WGS) entry which is preliminary data.</text>
</comment>
<feature type="region of interest" description="Disordered" evidence="1">
    <location>
        <begin position="133"/>
        <end position="157"/>
    </location>
</feature>
<dbReference type="InterPro" id="IPR037053">
    <property type="entry name" value="Phage_tail_collar_dom_sf"/>
</dbReference>
<evidence type="ECO:0000259" key="2">
    <source>
        <dbReference type="Pfam" id="PF07484"/>
    </source>
</evidence>
<accession>A0A7X5ZJW4</accession>
<organism evidence="3 4">
    <name type="scientific">Luteibacter anthropi</name>
    <dbReference type="NCBI Taxonomy" id="564369"/>
    <lineage>
        <taxon>Bacteria</taxon>
        <taxon>Pseudomonadati</taxon>
        <taxon>Pseudomonadota</taxon>
        <taxon>Gammaproteobacteria</taxon>
        <taxon>Lysobacterales</taxon>
        <taxon>Rhodanobacteraceae</taxon>
        <taxon>Luteibacter</taxon>
    </lineage>
</organism>
<dbReference type="EMBL" id="JAARLZ010000012">
    <property type="protein sequence ID" value="NII08392.1"/>
    <property type="molecule type" value="Genomic_DNA"/>
</dbReference>
<dbReference type="InterPro" id="IPR011083">
    <property type="entry name" value="Phage_tail_collar_dom"/>
</dbReference>
<dbReference type="RefSeq" id="WP_166951155.1">
    <property type="nucleotide sequence ID" value="NZ_JAARLZ010000012.1"/>
</dbReference>
<dbReference type="Proteomes" id="UP000490980">
    <property type="component" value="Unassembled WGS sequence"/>
</dbReference>
<evidence type="ECO:0000313" key="4">
    <source>
        <dbReference type="Proteomes" id="UP000490980"/>
    </source>
</evidence>
<proteinExistence type="predicted"/>
<feature type="domain" description="Phage tail collar" evidence="2">
    <location>
        <begin position="7"/>
        <end position="61"/>
    </location>
</feature>
<evidence type="ECO:0000256" key="1">
    <source>
        <dbReference type="SAM" id="MobiDB-lite"/>
    </source>
</evidence>
<dbReference type="Gene3D" id="3.90.1340.10">
    <property type="entry name" value="Phage tail collar domain"/>
    <property type="match status" value="1"/>
</dbReference>
<sequence length="183" mass="18657">MTEPFVGEVQLFAFNFAPTGWALCSGALIAVQQNPTLFSLLGTNYGGNGTTTFGLPNFGGNAACSLGQGTGLSNRVIGEVFGSEGVTLLSSNIPPHTHGMAGYAQPDPSKRSSSPTTGVGLCAAVHGASFLNSTAPPAPPTPNTTFSPVMLSPGTAAGPHENRQPYLTVNFCIALNGVFPTTQ</sequence>
<reference evidence="3 4" key="1">
    <citation type="submission" date="2020-03" db="EMBL/GenBank/DDBJ databases">
        <authorList>
            <person name="Lai Q."/>
        </authorList>
    </citation>
    <scope>NUCLEOTIDE SEQUENCE [LARGE SCALE GENOMIC DNA]</scope>
    <source>
        <strain evidence="3 4">CCUG 25036</strain>
    </source>
</reference>
<protein>
    <submittedName>
        <fullName evidence="3">Phage tail protein</fullName>
    </submittedName>
</protein>
<evidence type="ECO:0000313" key="3">
    <source>
        <dbReference type="EMBL" id="NII08392.1"/>
    </source>
</evidence>
<gene>
    <name evidence="3" type="ORF">HBF25_18555</name>
</gene>
<dbReference type="Pfam" id="PF07484">
    <property type="entry name" value="Collar"/>
    <property type="match status" value="1"/>
</dbReference>
<keyword evidence="4" id="KW-1185">Reference proteome</keyword>
<dbReference type="SUPFAM" id="SSF88874">
    <property type="entry name" value="Receptor-binding domain of short tail fibre protein gp12"/>
    <property type="match status" value="1"/>
</dbReference>
<name>A0A7X5ZJW4_9GAMM</name>